<gene>
    <name evidence="7" type="ORF">PG993_001456</name>
</gene>
<dbReference type="SUPFAM" id="SSF48371">
    <property type="entry name" value="ARM repeat"/>
    <property type="match status" value="2"/>
</dbReference>
<dbReference type="Gene3D" id="1.25.10.10">
    <property type="entry name" value="Leucine-rich Repeat Variant"/>
    <property type="match status" value="3"/>
</dbReference>
<evidence type="ECO:0000259" key="6">
    <source>
        <dbReference type="Pfam" id="PF24492"/>
    </source>
</evidence>
<feature type="domain" description="Proteasome component Ecm29 N-terminal" evidence="5">
    <location>
        <begin position="13"/>
        <end position="519"/>
    </location>
</feature>
<proteinExistence type="predicted"/>
<evidence type="ECO:0000313" key="7">
    <source>
        <dbReference type="EMBL" id="KAK8056229.1"/>
    </source>
</evidence>
<dbReference type="Pfam" id="PF24492">
    <property type="entry name" value="HEAT_ECM29"/>
    <property type="match status" value="1"/>
</dbReference>
<keyword evidence="3" id="KW-0677">Repeat</keyword>
<dbReference type="Pfam" id="PF13001">
    <property type="entry name" value="ECM29_N"/>
    <property type="match status" value="1"/>
</dbReference>
<reference evidence="7 8" key="1">
    <citation type="submission" date="2023-01" db="EMBL/GenBank/DDBJ databases">
        <title>Analysis of 21 Apiospora genomes using comparative genomics revels a genus with tremendous synthesis potential of carbohydrate active enzymes and secondary metabolites.</title>
        <authorList>
            <person name="Sorensen T."/>
        </authorList>
    </citation>
    <scope>NUCLEOTIDE SEQUENCE [LARGE SCALE GENOMIC DNA]</scope>
    <source>
        <strain evidence="7 8">CBS 33761</strain>
    </source>
</reference>
<dbReference type="PANTHER" id="PTHR23346">
    <property type="entry name" value="TRANSLATIONAL ACTIVATOR GCN1-RELATED"/>
    <property type="match status" value="1"/>
</dbReference>
<keyword evidence="2" id="KW-0963">Cytoplasm</keyword>
<accession>A0ABR1UBG3</accession>
<sequence>MAATEAAGLKAVSTIRYRIANVSTDEVKLSEALETQLVPLLEHASSQYKSVRDAAFQAYISVTKLIQPPSVVLPVAALLGQYKTTRSPVVKQLDLGLVKKGLARLDQSKRRSLLPVVTASISNEPNQASSAGIFIVLLRLLLEIQVPPRGSKEDTALRDSIGLASVSDAQYVSRWLGKLFLLRQDMATASNGTELDRVLASSPTGLKSDEVNFLRASDPKTWDHKEPGSLSLPECRLKAISLLASGAFTDEERFLPAFCAAGLTDSRVTSTAEDLLKRTKVNLEEDGVVQSLFALHSELPASHRIQILQILSKSAAACRSGNQVVQLVKDDFALTTGETAPVGGLESLRLHKALLGFLAWMARNSSGAAIDAGPSLVMLLKDYILQQGWPNAASAANQSRALDEQRLRATAYETIGTLARASQFEHKAKDSLLKWLFDSLVSDSTPDIVVYIESALSSMMSLFRSNHEDDHRDLEILLVDYMTLPERQGLRTAKHVAARFANNCLPYNNIKARWVDLIALGGGSSERRDILEEGQRGLDPWWSTKLRPDEALVLPDWAKLIDWFFDLTSRDTSDDQMNIDQRSAYPLFADERLRAFPAAIKYVTQMVKLAAVGENAVEIDWEPLLERRLQNELPTRARLRSHIASGNHKSLVRLLNAALDGIRDHPDVGEEDCIRSFAEIISYAPVDGVIKELAPRVGELLSLLKSNNQRVRKLAAEAFGIIAPWNKDSAEYLSQLRDAVGSSEEPPAALSGHFQGSLAFLGSYMYHAALYGRLPGEVISQNTEVLTRVFMSAMKYSDGQIQTASIEVIGRLWTVNLSFPVSGDDFKEVISYFERLGKSHNEEAISALGRLAIPSAAGSDAVDSILNALFGLSDIKRTEVHFAIGEAIAAAIFRWNSEAILLGRNIECPDPASNEITQTLDRRQARIPEIVEKLISGCKATKPSLLKASGIWLFCLIQYGSYLEEVQNKLRECQVAFTRLLSARDELVQETASRGLALVYEKGDPSLRSDLVKDLVATFTGTKTQIKVDDDTELFDAGALPTGEGKSVTSYKDIINLANEVGDQSLIYKFMALATNAATWTARSAFGRFGLSTILSDADLDPQIYPKLYRYRFDPNSNVRRSMDDIWKAVVKDPTTSLDIHFDAIMEDLLKSILDGREWRVREASCAAIADLIYGQPFQRYEKYYTNVWRVALRVLDDQKGSVREAAMKLCMGLSKTLVTQLQENNATSSAKAMVAQVLPFLLSEKGIENSVKEVQYMAIMTVLDVVKNGGDTLKPFIPTIVIHCLGLLGTIEPEAINYHYQRKQRRYTLPLFECILNCLRFADDEVMKQLVPQLAQTIKSAIGLQTKVGCAEVLSTLSLRHSILIPPYNTLLLKSMESNILERNHEVSKAYARSSAYLLRTARPETREHFAMKLSDIYFASQDDSRRQKVADTVLAIAKISQDVFGDLETRLLPLAYVAKHDTDEYVSEEFGAVWGQHAGGDHTVMRFVEEIVQCVSMGLGTSQWALQHSAALTMASLVTAISNVVGKDGQFSTSVFQKTWPVLDQSLALKTFPGKARLIKSFPVFVRHSKTTWSSDAAVAAQMKKIALREAKRNNDTYRPHALEALAVFAAEREDLDMYSEVLAVASSHLGPEDESKRDLTEMERTTMAAALRVVMSAYNRPRLLSKPKEVLETVVSEVEKTKLARFVARDTFFACATDLFKAALASETPSSSDSGALSLRWIAVLTMDETDAMVENQRSGRAKALQALGQGWSKGIFGPSEEQGSVREEAQQRIRSMVDSERSLDVQRLLKLATVAFS</sequence>
<dbReference type="Proteomes" id="UP001444661">
    <property type="component" value="Unassembled WGS sequence"/>
</dbReference>
<comment type="subcellular location">
    <subcellularLocation>
        <location evidence="1">Cytoplasm</location>
    </subcellularLocation>
</comment>
<dbReference type="InterPro" id="IPR011989">
    <property type="entry name" value="ARM-like"/>
</dbReference>
<feature type="domain" description="Proteasome adapter and scaffold protein ECM29 HEAT-repeat" evidence="6">
    <location>
        <begin position="1274"/>
        <end position="1420"/>
    </location>
</feature>
<organism evidence="7 8">
    <name type="scientific">Apiospora rasikravindrae</name>
    <dbReference type="NCBI Taxonomy" id="990691"/>
    <lineage>
        <taxon>Eukaryota</taxon>
        <taxon>Fungi</taxon>
        <taxon>Dikarya</taxon>
        <taxon>Ascomycota</taxon>
        <taxon>Pezizomycotina</taxon>
        <taxon>Sordariomycetes</taxon>
        <taxon>Xylariomycetidae</taxon>
        <taxon>Amphisphaeriales</taxon>
        <taxon>Apiosporaceae</taxon>
        <taxon>Apiospora</taxon>
    </lineage>
</organism>
<evidence type="ECO:0000256" key="1">
    <source>
        <dbReference type="ARBA" id="ARBA00004496"/>
    </source>
</evidence>
<protein>
    <submittedName>
        <fullName evidence="7">Proteasome stabiliser-domain-containing protein</fullName>
    </submittedName>
</protein>
<dbReference type="GO" id="GO:0000502">
    <property type="term" value="C:proteasome complex"/>
    <property type="evidence" value="ECO:0007669"/>
    <property type="project" value="UniProtKB-KW"/>
</dbReference>
<evidence type="ECO:0000256" key="4">
    <source>
        <dbReference type="ARBA" id="ARBA00022942"/>
    </source>
</evidence>
<comment type="caution">
    <text evidence="7">The sequence shown here is derived from an EMBL/GenBank/DDBJ whole genome shotgun (WGS) entry which is preliminary data.</text>
</comment>
<dbReference type="InterPro" id="IPR016024">
    <property type="entry name" value="ARM-type_fold"/>
</dbReference>
<evidence type="ECO:0000313" key="8">
    <source>
        <dbReference type="Proteomes" id="UP001444661"/>
    </source>
</evidence>
<evidence type="ECO:0000256" key="3">
    <source>
        <dbReference type="ARBA" id="ARBA00022737"/>
    </source>
</evidence>
<evidence type="ECO:0000256" key="2">
    <source>
        <dbReference type="ARBA" id="ARBA00022490"/>
    </source>
</evidence>
<keyword evidence="8" id="KW-1185">Reference proteome</keyword>
<keyword evidence="4 7" id="KW-0647">Proteasome</keyword>
<dbReference type="InterPro" id="IPR024372">
    <property type="entry name" value="Ecm29_N"/>
</dbReference>
<evidence type="ECO:0000259" key="5">
    <source>
        <dbReference type="Pfam" id="PF13001"/>
    </source>
</evidence>
<dbReference type="PANTHER" id="PTHR23346:SF19">
    <property type="entry name" value="PROTEASOME ADAPTER AND SCAFFOLD PROTEIN ECM29"/>
    <property type="match status" value="1"/>
</dbReference>
<dbReference type="EMBL" id="JAQQWK010000001">
    <property type="protein sequence ID" value="KAK8056229.1"/>
    <property type="molecule type" value="Genomic_DNA"/>
</dbReference>
<dbReference type="Pfam" id="PF23731">
    <property type="entry name" value="ARM_ECM29_C"/>
    <property type="match status" value="1"/>
</dbReference>
<name>A0ABR1UBG3_9PEZI</name>
<dbReference type="InterPro" id="IPR055443">
    <property type="entry name" value="HEAT_ECM29"/>
</dbReference>